<keyword evidence="1" id="KW-0812">Transmembrane</keyword>
<proteinExistence type="predicted"/>
<dbReference type="OrthoDB" id="25997at2"/>
<accession>A0A0X8JFX2</accession>
<dbReference type="RefSeq" id="WP_067942945.1">
    <property type="nucleotide sequence ID" value="NZ_CP014228.1"/>
</dbReference>
<feature type="transmembrane region" description="Helical" evidence="1">
    <location>
        <begin position="93"/>
        <end position="114"/>
    </location>
</feature>
<feature type="transmembrane region" description="Helical" evidence="1">
    <location>
        <begin position="126"/>
        <end position="142"/>
    </location>
</feature>
<dbReference type="AlphaFoldDB" id="A0A0X8JFX2"/>
<keyword evidence="3" id="KW-1185">Reference proteome</keyword>
<dbReference type="EMBL" id="CP014228">
    <property type="protein sequence ID" value="AMD87857.1"/>
    <property type="molecule type" value="Genomic_DNA"/>
</dbReference>
<organism evidence="2 3">
    <name type="scientific">Actinomyces radicidentis</name>
    <dbReference type="NCBI Taxonomy" id="111015"/>
    <lineage>
        <taxon>Bacteria</taxon>
        <taxon>Bacillati</taxon>
        <taxon>Actinomycetota</taxon>
        <taxon>Actinomycetes</taxon>
        <taxon>Actinomycetales</taxon>
        <taxon>Actinomycetaceae</taxon>
        <taxon>Actinomyces</taxon>
    </lineage>
</organism>
<name>A0A0X8JFX2_ACTRD</name>
<keyword evidence="1" id="KW-1133">Transmembrane helix</keyword>
<dbReference type="KEGG" id="ard:AXF14_10020"/>
<feature type="transmembrane region" description="Helical" evidence="1">
    <location>
        <begin position="29"/>
        <end position="50"/>
    </location>
</feature>
<dbReference type="Proteomes" id="UP000065220">
    <property type="component" value="Chromosome"/>
</dbReference>
<evidence type="ECO:0000256" key="1">
    <source>
        <dbReference type="SAM" id="Phobius"/>
    </source>
</evidence>
<evidence type="ECO:0000313" key="3">
    <source>
        <dbReference type="Proteomes" id="UP000065220"/>
    </source>
</evidence>
<evidence type="ECO:0000313" key="2">
    <source>
        <dbReference type="EMBL" id="AMD87857.1"/>
    </source>
</evidence>
<gene>
    <name evidence="2" type="ORF">AXF14_10020</name>
</gene>
<protein>
    <submittedName>
        <fullName evidence="2">Uncharacterized protein</fullName>
    </submittedName>
</protein>
<reference evidence="3" key="1">
    <citation type="submission" date="2016-02" db="EMBL/GenBank/DDBJ databases">
        <authorList>
            <person name="Holder M.E."/>
            <person name="Ajami N.J."/>
            <person name="Petrosino J.F."/>
        </authorList>
    </citation>
    <scope>NUCLEOTIDE SEQUENCE [LARGE SCALE GENOMIC DNA]</scope>
    <source>
        <strain evidence="3">CCUG 36733</strain>
    </source>
</reference>
<feature type="transmembrane region" description="Helical" evidence="1">
    <location>
        <begin position="62"/>
        <end position="81"/>
    </location>
</feature>
<sequence length="171" mass="18567">MTPTEHGDDRIVVRTVEDRRRPAHGLSRVLVVVLLALGAVILLPALVALVREPSSDTVVESINVVAGALSVMLGVCVAHNGRRMRMIGWMSDTALVTGAVLVSVLTHTGTAPLLEGCVWAGGGRSLLYLPLLVPLITAWWLWMSDPRRIVVAAERMDGLGASWNERHRPER</sequence>
<keyword evidence="1" id="KW-0472">Membrane</keyword>